<dbReference type="OrthoDB" id="3349377at2759"/>
<organism evidence="3 4">
    <name type="scientific">Schizopora paradoxa</name>
    <dbReference type="NCBI Taxonomy" id="27342"/>
    <lineage>
        <taxon>Eukaryota</taxon>
        <taxon>Fungi</taxon>
        <taxon>Dikarya</taxon>
        <taxon>Basidiomycota</taxon>
        <taxon>Agaricomycotina</taxon>
        <taxon>Agaricomycetes</taxon>
        <taxon>Hymenochaetales</taxon>
        <taxon>Schizoporaceae</taxon>
        <taxon>Schizopora</taxon>
    </lineage>
</organism>
<evidence type="ECO:0000313" key="4">
    <source>
        <dbReference type="Proteomes" id="UP000053477"/>
    </source>
</evidence>
<sequence length="351" mass="39620">MDVTLQAGLYTGRLCEVSSSIIIVYDHLITIDDEIRLIWRSRWSLGKALFLLSRYYNIFIVAFNTAVVFLPSVSFPVCFAWLRWQAVTGMLVYGMTESACSILALWLFLTHLAVILMLRLHAMYGQSKKIVSLIVPTFLVVLALELVILVVSSLAQEDQVRTHEILPMYLCVLQNTWPLSYLYWLPFLVFETMLFVLALVKGVKSYLDHDLRLVFEGSKAMRAMEVLLRDSILYFLLIFTAYLVNFLCWVTTDGRLGEIPVAFCVSLSSVMSQRLLLNIRKNFEERSAGGPDCEDETDLLTMSSVTNPMVFGTAMTNESGAAMHLSELPQLTMMGECSKLSTRSGIAEIPV</sequence>
<dbReference type="InterPro" id="IPR045340">
    <property type="entry name" value="DUF6533"/>
</dbReference>
<protein>
    <recommendedName>
        <fullName evidence="2">DUF6533 domain-containing protein</fullName>
    </recommendedName>
</protein>
<evidence type="ECO:0000313" key="3">
    <source>
        <dbReference type="EMBL" id="KLO05352.1"/>
    </source>
</evidence>
<name>A0A0H2R1Z7_9AGAM</name>
<dbReference type="Pfam" id="PF20151">
    <property type="entry name" value="DUF6533"/>
    <property type="match status" value="1"/>
</dbReference>
<feature type="transmembrane region" description="Helical" evidence="1">
    <location>
        <begin position="130"/>
        <end position="151"/>
    </location>
</feature>
<keyword evidence="1" id="KW-0812">Transmembrane</keyword>
<feature type="transmembrane region" description="Helical" evidence="1">
    <location>
        <begin position="181"/>
        <end position="200"/>
    </location>
</feature>
<proteinExistence type="predicted"/>
<keyword evidence="1" id="KW-1133">Transmembrane helix</keyword>
<feature type="transmembrane region" description="Helical" evidence="1">
    <location>
        <begin position="55"/>
        <end position="82"/>
    </location>
</feature>
<accession>A0A0H2R1Z7</accession>
<gene>
    <name evidence="3" type="ORF">SCHPADRAFT_729870</name>
</gene>
<dbReference type="Proteomes" id="UP000053477">
    <property type="component" value="Unassembled WGS sequence"/>
</dbReference>
<evidence type="ECO:0000259" key="2">
    <source>
        <dbReference type="Pfam" id="PF20151"/>
    </source>
</evidence>
<dbReference type="AlphaFoldDB" id="A0A0H2R1Z7"/>
<dbReference type="EMBL" id="KQ086321">
    <property type="protein sequence ID" value="KLO05352.1"/>
    <property type="molecule type" value="Genomic_DNA"/>
</dbReference>
<dbReference type="InParanoid" id="A0A0H2R1Z7"/>
<keyword evidence="4" id="KW-1185">Reference proteome</keyword>
<reference evidence="3 4" key="1">
    <citation type="submission" date="2015-04" db="EMBL/GenBank/DDBJ databases">
        <title>Complete genome sequence of Schizopora paradoxa KUC8140, a cosmopolitan wood degrader in East Asia.</title>
        <authorList>
            <consortium name="DOE Joint Genome Institute"/>
            <person name="Min B."/>
            <person name="Park H."/>
            <person name="Jang Y."/>
            <person name="Kim J.-J."/>
            <person name="Kim K.H."/>
            <person name="Pangilinan J."/>
            <person name="Lipzen A."/>
            <person name="Riley R."/>
            <person name="Grigoriev I.V."/>
            <person name="Spatafora J.W."/>
            <person name="Choi I.-G."/>
        </authorList>
    </citation>
    <scope>NUCLEOTIDE SEQUENCE [LARGE SCALE GENOMIC DNA]</scope>
    <source>
        <strain evidence="3 4">KUC8140</strain>
    </source>
</reference>
<keyword evidence="1" id="KW-0472">Membrane</keyword>
<feature type="domain" description="DUF6533" evidence="2">
    <location>
        <begin position="15"/>
        <end position="56"/>
    </location>
</feature>
<evidence type="ECO:0000256" key="1">
    <source>
        <dbReference type="SAM" id="Phobius"/>
    </source>
</evidence>
<feature type="transmembrane region" description="Helical" evidence="1">
    <location>
        <begin position="232"/>
        <end position="252"/>
    </location>
</feature>